<gene>
    <name evidence="2" type="ORF">Tci_401096</name>
</gene>
<accession>A0A699HJA2</accession>
<evidence type="ECO:0000313" key="2">
    <source>
        <dbReference type="EMBL" id="GEY29122.1"/>
    </source>
</evidence>
<name>A0A699HJA2_TANCI</name>
<proteinExistence type="predicted"/>
<feature type="region of interest" description="Disordered" evidence="1">
    <location>
        <begin position="174"/>
        <end position="194"/>
    </location>
</feature>
<sequence length="226" mass="25565">MSTSGKGLSSAAIEQLIAQCLAEVMAAYKANQNNQNRYGNPNVNARGLVPIDHECTYQHFMKCQPHNFKGTEGVVGLARWFERMETNSYKRTIRTDVAYAMTWKALIKLMTELILLCTKMVPEEEDQVKKFIGGLPDNIQGNVITAKPTRLQDAIRIANNLMDQKLKGYAAKDAKNKRMSNNDPRDNHVQQPPLKRYTKRYCPELRNVNGDGEALQNLDFVMAMSP</sequence>
<organism evidence="2">
    <name type="scientific">Tanacetum cinerariifolium</name>
    <name type="common">Dalmatian daisy</name>
    <name type="synonym">Chrysanthemum cinerariifolium</name>
    <dbReference type="NCBI Taxonomy" id="118510"/>
    <lineage>
        <taxon>Eukaryota</taxon>
        <taxon>Viridiplantae</taxon>
        <taxon>Streptophyta</taxon>
        <taxon>Embryophyta</taxon>
        <taxon>Tracheophyta</taxon>
        <taxon>Spermatophyta</taxon>
        <taxon>Magnoliopsida</taxon>
        <taxon>eudicotyledons</taxon>
        <taxon>Gunneridae</taxon>
        <taxon>Pentapetalae</taxon>
        <taxon>asterids</taxon>
        <taxon>campanulids</taxon>
        <taxon>Asterales</taxon>
        <taxon>Asteraceae</taxon>
        <taxon>Asteroideae</taxon>
        <taxon>Anthemideae</taxon>
        <taxon>Anthemidinae</taxon>
        <taxon>Tanacetum</taxon>
    </lineage>
</organism>
<reference evidence="2" key="1">
    <citation type="journal article" date="2019" name="Sci. Rep.">
        <title>Draft genome of Tanacetum cinerariifolium, the natural source of mosquito coil.</title>
        <authorList>
            <person name="Yamashiro T."/>
            <person name="Shiraishi A."/>
            <person name="Satake H."/>
            <person name="Nakayama K."/>
        </authorList>
    </citation>
    <scope>NUCLEOTIDE SEQUENCE</scope>
</reference>
<dbReference type="EMBL" id="BKCJ010166511">
    <property type="protein sequence ID" value="GEY29122.1"/>
    <property type="molecule type" value="Genomic_DNA"/>
</dbReference>
<protein>
    <recommendedName>
        <fullName evidence="3">Reverse transcriptase domain-containing protein</fullName>
    </recommendedName>
</protein>
<comment type="caution">
    <text evidence="2">The sequence shown here is derived from an EMBL/GenBank/DDBJ whole genome shotgun (WGS) entry which is preliminary data.</text>
</comment>
<evidence type="ECO:0000256" key="1">
    <source>
        <dbReference type="SAM" id="MobiDB-lite"/>
    </source>
</evidence>
<evidence type="ECO:0008006" key="3">
    <source>
        <dbReference type="Google" id="ProtNLM"/>
    </source>
</evidence>
<dbReference type="AlphaFoldDB" id="A0A699HJA2"/>